<dbReference type="RefSeq" id="WP_115690630.1">
    <property type="nucleotide sequence ID" value="NZ_CP031417.1"/>
</dbReference>
<dbReference type="SUPFAM" id="SSF51604">
    <property type="entry name" value="Enolase C-terminal domain-like"/>
    <property type="match status" value="1"/>
</dbReference>
<sequence>MRLSDHALFSYALRYERPVRWSDVTEHAAPLVLLRLRSDCGAVGIAEITPKPTWCGATARSVAAAIEDIFIPIIKRLDLSDVPAVRRALDGVPDNAAAKVLIDNACWDLNAAAAGRALWGGRERIELSWALTRQAPHLMAREAADMIAAYGFRTLKVKGGQGVDVDRAVMREVRAAVGDDVRLYVDANGAYGVAEAADYVKAMADAGAVMVEDPCGFVPDARFRELQARSPAPLLVDFGCTSLRDAALFIEQGARALSVKPGRFGLTVARDMSRLADAAGCASIVGLMGESALGSLAGLQFACSLNASPLPAELSWFLAMQEQIVTAVPKVADGHLELPPATSMASLVDWDAVQRCATAMPC</sequence>
<dbReference type="SFLD" id="SFLDG00180">
    <property type="entry name" value="muconate_cycloisomerase"/>
    <property type="match status" value="1"/>
</dbReference>
<evidence type="ECO:0000256" key="3">
    <source>
        <dbReference type="ARBA" id="ARBA00023235"/>
    </source>
</evidence>
<evidence type="ECO:0000313" key="5">
    <source>
        <dbReference type="EMBL" id="AXK80717.1"/>
    </source>
</evidence>
<feature type="domain" description="Mandelate racemase/muconate lactonizing enzyme C-terminal" evidence="4">
    <location>
        <begin position="136"/>
        <end position="233"/>
    </location>
</feature>
<dbReference type="Pfam" id="PF13378">
    <property type="entry name" value="MR_MLE_C"/>
    <property type="match status" value="1"/>
</dbReference>
<proteinExistence type="inferred from homology"/>
<dbReference type="KEGG" id="ptaw:DW352_09470"/>
<dbReference type="OrthoDB" id="9802699at2"/>
<dbReference type="GO" id="GO:0006518">
    <property type="term" value="P:peptide metabolic process"/>
    <property type="evidence" value="ECO:0007669"/>
    <property type="project" value="UniProtKB-ARBA"/>
</dbReference>
<dbReference type="EMBL" id="CP031417">
    <property type="protein sequence ID" value="AXK80717.1"/>
    <property type="molecule type" value="Genomic_DNA"/>
</dbReference>
<dbReference type="SUPFAM" id="SSF54826">
    <property type="entry name" value="Enolase N-terminal domain-like"/>
    <property type="match status" value="1"/>
</dbReference>
<evidence type="ECO:0000313" key="6">
    <source>
        <dbReference type="Proteomes" id="UP000254889"/>
    </source>
</evidence>
<evidence type="ECO:0000256" key="1">
    <source>
        <dbReference type="ARBA" id="ARBA00008031"/>
    </source>
</evidence>
<keyword evidence="3" id="KW-0413">Isomerase</keyword>
<dbReference type="InterPro" id="IPR013341">
    <property type="entry name" value="Mandelate_racemase_N_dom"/>
</dbReference>
<dbReference type="Gene3D" id="3.30.390.10">
    <property type="entry name" value="Enolase-like, N-terminal domain"/>
    <property type="match status" value="1"/>
</dbReference>
<dbReference type="PANTHER" id="PTHR48073:SF2">
    <property type="entry name" value="O-SUCCINYLBENZOATE SYNTHASE"/>
    <property type="match status" value="1"/>
</dbReference>
<gene>
    <name evidence="5" type="ORF">DW352_09470</name>
</gene>
<dbReference type="GO" id="GO:0016854">
    <property type="term" value="F:racemase and epimerase activity"/>
    <property type="evidence" value="ECO:0007669"/>
    <property type="project" value="UniProtKB-ARBA"/>
</dbReference>
<organism evidence="5 6">
    <name type="scientific">Pseudolabrys taiwanensis</name>
    <dbReference type="NCBI Taxonomy" id="331696"/>
    <lineage>
        <taxon>Bacteria</taxon>
        <taxon>Pseudomonadati</taxon>
        <taxon>Pseudomonadota</taxon>
        <taxon>Alphaproteobacteria</taxon>
        <taxon>Hyphomicrobiales</taxon>
        <taxon>Xanthobacteraceae</taxon>
        <taxon>Pseudolabrys</taxon>
    </lineage>
</organism>
<dbReference type="AlphaFoldDB" id="A0A345ZUX0"/>
<dbReference type="InterPro" id="IPR029017">
    <property type="entry name" value="Enolase-like_N"/>
</dbReference>
<protein>
    <recommendedName>
        <fullName evidence="4">Mandelate racemase/muconate lactonizing enzyme C-terminal domain-containing protein</fullName>
    </recommendedName>
</protein>
<dbReference type="SFLD" id="SFLDS00001">
    <property type="entry name" value="Enolase"/>
    <property type="match status" value="1"/>
</dbReference>
<dbReference type="PANTHER" id="PTHR48073">
    <property type="entry name" value="O-SUCCINYLBENZOATE SYNTHASE-RELATED"/>
    <property type="match status" value="1"/>
</dbReference>
<dbReference type="PROSITE" id="PS00909">
    <property type="entry name" value="MR_MLE_2"/>
    <property type="match status" value="1"/>
</dbReference>
<dbReference type="Gene3D" id="3.20.20.120">
    <property type="entry name" value="Enolase-like C-terminal domain"/>
    <property type="match status" value="1"/>
</dbReference>
<comment type="similarity">
    <text evidence="1">Belongs to the mandelate racemase/muconate lactonizing enzyme family.</text>
</comment>
<evidence type="ECO:0000259" key="4">
    <source>
        <dbReference type="SMART" id="SM00922"/>
    </source>
</evidence>
<dbReference type="InterPro" id="IPR029065">
    <property type="entry name" value="Enolase_C-like"/>
</dbReference>
<accession>A0A345ZUX0</accession>
<dbReference type="SMART" id="SM00922">
    <property type="entry name" value="MR_MLE"/>
    <property type="match status" value="1"/>
</dbReference>
<keyword evidence="6" id="KW-1185">Reference proteome</keyword>
<dbReference type="InterPro" id="IPR036849">
    <property type="entry name" value="Enolase-like_C_sf"/>
</dbReference>
<evidence type="ECO:0000256" key="2">
    <source>
        <dbReference type="ARBA" id="ARBA00022723"/>
    </source>
</evidence>
<dbReference type="Proteomes" id="UP000254889">
    <property type="component" value="Chromosome"/>
</dbReference>
<name>A0A345ZUX0_9HYPH</name>
<dbReference type="InterPro" id="IPR013342">
    <property type="entry name" value="Mandelate_racemase_C"/>
</dbReference>
<dbReference type="Pfam" id="PF02746">
    <property type="entry name" value="MR_MLE_N"/>
    <property type="match status" value="1"/>
</dbReference>
<dbReference type="InterPro" id="IPR018110">
    <property type="entry name" value="Mandel_Rmase/mucon_lact_enz_CS"/>
</dbReference>
<reference evidence="5 6" key="1">
    <citation type="submission" date="2018-07" db="EMBL/GenBank/DDBJ databases">
        <authorList>
            <person name="Quirk P.G."/>
            <person name="Krulwich T.A."/>
        </authorList>
    </citation>
    <scope>NUCLEOTIDE SEQUENCE [LARGE SCALE GENOMIC DNA]</scope>
    <source>
        <strain evidence="5 6">CC-BB4</strain>
    </source>
</reference>
<dbReference type="GO" id="GO:0009063">
    <property type="term" value="P:amino acid catabolic process"/>
    <property type="evidence" value="ECO:0007669"/>
    <property type="project" value="InterPro"/>
</dbReference>
<keyword evidence="2" id="KW-0479">Metal-binding</keyword>
<dbReference type="GO" id="GO:0000287">
    <property type="term" value="F:magnesium ion binding"/>
    <property type="evidence" value="ECO:0007669"/>
    <property type="project" value="UniProtKB-ARBA"/>
</dbReference>